<dbReference type="AlphaFoldDB" id="U3THR4"/>
<dbReference type="GO" id="GO:0016787">
    <property type="term" value="F:hydrolase activity"/>
    <property type="evidence" value="ECO:0007669"/>
    <property type="project" value="UniProtKB-KW"/>
</dbReference>
<dbReference type="PROSITE" id="PS50263">
    <property type="entry name" value="CN_HYDROLASE"/>
    <property type="match status" value="1"/>
</dbReference>
<accession>U3THR4</accession>
<evidence type="ECO:0000259" key="1">
    <source>
        <dbReference type="PROSITE" id="PS50263"/>
    </source>
</evidence>
<name>U3THR4_9CREN</name>
<dbReference type="InterPro" id="IPR036526">
    <property type="entry name" value="C-N_Hydrolase_sf"/>
</dbReference>
<dbReference type="PANTHER" id="PTHR23088:SF27">
    <property type="entry name" value="DEAMINATED GLUTATHIONE AMIDASE"/>
    <property type="match status" value="1"/>
</dbReference>
<dbReference type="Proteomes" id="UP000016887">
    <property type="component" value="Chromosome"/>
</dbReference>
<dbReference type="Pfam" id="PF00795">
    <property type="entry name" value="CN_hydrolase"/>
    <property type="match status" value="1"/>
</dbReference>
<proteinExistence type="predicted"/>
<dbReference type="eggNOG" id="arCOG00062">
    <property type="taxonomic scope" value="Archaea"/>
</dbReference>
<gene>
    <name evidence="2" type="ORF">ACAM_1425</name>
</gene>
<evidence type="ECO:0000313" key="2">
    <source>
        <dbReference type="EMBL" id="BAN90894.1"/>
    </source>
</evidence>
<keyword evidence="2" id="KW-0378">Hydrolase</keyword>
<dbReference type="PATRIC" id="fig|1198449.6.peg.1439"/>
<protein>
    <submittedName>
        <fullName evidence="2">Hydrolase</fullName>
    </submittedName>
</protein>
<dbReference type="CDD" id="cd07581">
    <property type="entry name" value="nitrilase_3"/>
    <property type="match status" value="1"/>
</dbReference>
<dbReference type="SUPFAM" id="SSF56317">
    <property type="entry name" value="Carbon-nitrogen hydrolase"/>
    <property type="match status" value="1"/>
</dbReference>
<dbReference type="InterPro" id="IPR003010">
    <property type="entry name" value="C-N_Hydrolase"/>
</dbReference>
<dbReference type="STRING" id="1198449.ACAM_1425"/>
<sequence>MKSLRRLSSEIRSSPDIVVTPEYLMFDPTGLARDVVYRAAEDLEGQWSQELSRMAERLGACVLGHMFLRTSSGRVANAAVLYGKDGGIMGVYRKTHLFDAYGYKESSFTEPGDRLWRPLEACGARIGVAICYELRFPEVFRAQALNGGVDLFLVPAAWYKGPGKEEALSVLSRARAHENTSYVAVASNAGPNFVGRSMIVHPFGYTLAQAPPWEWVLEQEIDLSEVAKARNSLPVLKHVKPQLYSYLPR</sequence>
<keyword evidence="3" id="KW-1185">Reference proteome</keyword>
<organism evidence="2 3">
    <name type="scientific">Aeropyrum camini SY1 = JCM 12091</name>
    <dbReference type="NCBI Taxonomy" id="1198449"/>
    <lineage>
        <taxon>Archaea</taxon>
        <taxon>Thermoproteota</taxon>
        <taxon>Thermoprotei</taxon>
        <taxon>Desulfurococcales</taxon>
        <taxon>Desulfurococcaceae</taxon>
        <taxon>Aeropyrum</taxon>
    </lineage>
</organism>
<dbReference type="KEGG" id="acj:ACAM_1425"/>
<dbReference type="PANTHER" id="PTHR23088">
    <property type="entry name" value="NITRILASE-RELATED"/>
    <property type="match status" value="1"/>
</dbReference>
<dbReference type="Gene3D" id="3.60.110.10">
    <property type="entry name" value="Carbon-nitrogen hydrolase"/>
    <property type="match status" value="1"/>
</dbReference>
<feature type="domain" description="CN hydrolase" evidence="1">
    <location>
        <begin position="1"/>
        <end position="223"/>
    </location>
</feature>
<reference evidence="2 3" key="1">
    <citation type="journal article" date="2013" name="Appl. Environ. Microbiol.">
        <title>Variation of the Virus-Related Elements within Syntenic Genomes of the Hyperthermophilic Archaeon Aeropyrum.</title>
        <authorList>
            <person name="Daifuku T."/>
            <person name="Yoshida T."/>
            <person name="Kitamura T."/>
            <person name="Kawaichi S."/>
            <person name="Inoue T."/>
            <person name="Nomura K."/>
            <person name="Yoshida Y."/>
            <person name="Kuno S."/>
            <person name="Sako Y."/>
        </authorList>
    </citation>
    <scope>NUCLEOTIDE SEQUENCE [LARGE SCALE GENOMIC DNA]</scope>
    <source>
        <strain evidence="2 3">SY1</strain>
    </source>
</reference>
<evidence type="ECO:0000313" key="3">
    <source>
        <dbReference type="Proteomes" id="UP000016887"/>
    </source>
</evidence>
<dbReference type="EMBL" id="AP012489">
    <property type="protein sequence ID" value="BAN90894.1"/>
    <property type="molecule type" value="Genomic_DNA"/>
</dbReference>